<evidence type="ECO:0000313" key="8">
    <source>
        <dbReference type="RefSeq" id="XP_056693557.1"/>
    </source>
</evidence>
<protein>
    <recommendedName>
        <fullName evidence="6">UvrD-like helicase ATP-binding domain-containing protein</fullName>
    </recommendedName>
</protein>
<dbReference type="InterPro" id="IPR014016">
    <property type="entry name" value="UvrD-like_ATP-bd"/>
</dbReference>
<dbReference type="RefSeq" id="XP_056693557.1">
    <property type="nucleotide sequence ID" value="XM_056837579.1"/>
</dbReference>
<evidence type="ECO:0000313" key="7">
    <source>
        <dbReference type="Proteomes" id="UP000813463"/>
    </source>
</evidence>
<proteinExistence type="predicted"/>
<evidence type="ECO:0000256" key="2">
    <source>
        <dbReference type="ARBA" id="ARBA00022801"/>
    </source>
</evidence>
<dbReference type="SUPFAM" id="SSF52540">
    <property type="entry name" value="P-loop containing nucleoside triphosphate hydrolases"/>
    <property type="match status" value="2"/>
</dbReference>
<reference evidence="8" key="2">
    <citation type="submission" date="2025-08" db="UniProtKB">
        <authorList>
            <consortium name="RefSeq"/>
        </authorList>
    </citation>
    <scope>IDENTIFICATION</scope>
    <source>
        <tissue evidence="8">Leaf</tissue>
    </source>
</reference>
<keyword evidence="4 5" id="KW-0067">ATP-binding</keyword>
<dbReference type="InterPro" id="IPR011990">
    <property type="entry name" value="TPR-like_helical_dom_sf"/>
</dbReference>
<dbReference type="Gene3D" id="3.40.50.300">
    <property type="entry name" value="P-loop containing nucleotide triphosphate hydrolases"/>
    <property type="match status" value="3"/>
</dbReference>
<evidence type="ECO:0000256" key="5">
    <source>
        <dbReference type="PROSITE-ProRule" id="PRU00560"/>
    </source>
</evidence>
<sequence>MGFGVRSKRWKHHYLIGKLFGPFSFINISEGREEVDDVEHSSRNLVEVAVLMNIVQRLHKEWQCPSQKLSVCVVSSYKAQVKEIERRLGNRYEKLNNFELKVKSVEEYHEGGEADVVIISTVRSNSAGSVGSNLDRQVANVALNSSRHCLWILGNKKNLVEADSVWEDIVSDAKERKCLFNAEEDEDLAKVIIDVKSKLDELEDLLDKDSNIFKAARWKVVFSENFVKSFAKLPSAFSKKLVVNFVLKLANGWRPKSKKINMVCKSSVGIAKQFKVEGRYIICTNDIIWVPGYATQILKVWDILHLEDVPALVNKLDIIYGALSDDFLICCKESCLQGNLEVPVRYASFDVARYKDKNGGSTGSLDAVNGGRSFIEKAKVKESLLLMKFYPFSAGVLSHLLSASDGTVLNVPFEVSDQEREIILCEKSSFILGRSGTGKTTVLVMKLFQKEQQHHIASEGFNVHDALMRGSPSNEPGRIGTSLCQLFVTVNPKLCFAVKQHINNLRRFVHGGNSGEAYISSDVNEMDEYEFKDVPDSLEEIPSHVYPLVITFNMFLLMLDRTLGLSYFDRFPDIRKIYSLETASSRLVAQAVRRKEVTYDKFRTSYWPHFNLQLTRNLDPSRVFTEINSCIKGSLHSRESDDIKLSLASYLQLSKRRVSNFSEDEREMIYKIFEDYEKMKVVRGEYDLADLVNDLHHRFKCEKYEGEFMDFVYIDEVQDLTMKQLGLFKYICSNVEEGFVFAGDTAQTIARGIDFRFEDIRCLFYTEFLHGEERKKDKGLISATSHLSQNFRTHAGVVNLAQSVIDLIYHFFPNSIDPLNPETSLLCGELPILMDCATREDAIIKIFQGKGSHGDNSISFGAEQVIMVRDDYARDKLANKIGRQALVLTIFDCKGLEFEDVLLYNFFGSSPLKEQWRLIYEYMNEKLCLLDPETFPSFTNAKHDVLCYELKQLYVAITRTRQRLWICEDRDGFLSPMADYWQKLNLVQVEILDDSFVQAMQVASSLEDWKWRGMKMLEVRNYKAATQCFERARDFYWEKFARASDLKETANNWRGLRLDKSLEMLREAAEIFESIKNIKKAIECYIDAEDYQKAGELYQVESDLKRAGECFTLAGCYKLAAEVYAEGYYLCDCLYACSEGKLFDLGLRYIRSWKQQKSLSCKPTQKRIDLNASEQEFLRSCALASFKQQNKPAMMKYVKDFSSLESMRTFLEKLGCFGELSELELENGNLLEAAKSARQMGNIFLEADILGKAGNCDDASQLYLASVFAGSLWADGKGWPLKEFPLKKDLLSKAKAYACNCSRHFNEVICENMKFLSSAKFDLRELERQLALSLRKKNLRGQILSARRILDRLLANDVLMHKSGINRSISSLNMTTTKKLIRHWDFWKQEIETIFKCLDSLKDKRSCDFPEHERFCLEYLGVRKRSISLDAD</sequence>
<reference evidence="7" key="1">
    <citation type="journal article" date="2021" name="Nat. Commun.">
        <title>Genomic analyses provide insights into spinach domestication and the genetic basis of agronomic traits.</title>
        <authorList>
            <person name="Cai X."/>
            <person name="Sun X."/>
            <person name="Xu C."/>
            <person name="Sun H."/>
            <person name="Wang X."/>
            <person name="Ge C."/>
            <person name="Zhang Z."/>
            <person name="Wang Q."/>
            <person name="Fei Z."/>
            <person name="Jiao C."/>
            <person name="Wang Q."/>
        </authorList>
    </citation>
    <scope>NUCLEOTIDE SEQUENCE [LARGE SCALE GENOMIC DNA]</scope>
    <source>
        <strain evidence="7">cv. Varoflay</strain>
    </source>
</reference>
<keyword evidence="3 5" id="KW-0347">Helicase</keyword>
<evidence type="ECO:0000256" key="3">
    <source>
        <dbReference type="ARBA" id="ARBA00022806"/>
    </source>
</evidence>
<organism evidence="7 8">
    <name type="scientific">Spinacia oleracea</name>
    <name type="common">Spinach</name>
    <dbReference type="NCBI Taxonomy" id="3562"/>
    <lineage>
        <taxon>Eukaryota</taxon>
        <taxon>Viridiplantae</taxon>
        <taxon>Streptophyta</taxon>
        <taxon>Embryophyta</taxon>
        <taxon>Tracheophyta</taxon>
        <taxon>Spermatophyta</taxon>
        <taxon>Magnoliopsida</taxon>
        <taxon>eudicotyledons</taxon>
        <taxon>Gunneridae</taxon>
        <taxon>Pentapetalae</taxon>
        <taxon>Caryophyllales</taxon>
        <taxon>Chenopodiaceae</taxon>
        <taxon>Chenopodioideae</taxon>
        <taxon>Anserineae</taxon>
        <taxon>Spinacia</taxon>
    </lineage>
</organism>
<feature type="domain" description="UvrD-like helicase ATP-binding" evidence="6">
    <location>
        <begin position="412"/>
        <end position="794"/>
    </location>
</feature>
<keyword evidence="1 5" id="KW-0547">Nucleotide-binding</keyword>
<dbReference type="SUPFAM" id="SSF48452">
    <property type="entry name" value="TPR-like"/>
    <property type="match status" value="1"/>
</dbReference>
<name>A0ABM3RD67_SPIOL</name>
<dbReference type="InterPro" id="IPR047187">
    <property type="entry name" value="SF1_C_Upf1"/>
</dbReference>
<evidence type="ECO:0000259" key="6">
    <source>
        <dbReference type="PROSITE" id="PS51198"/>
    </source>
</evidence>
<dbReference type="GeneID" id="110779204"/>
<keyword evidence="2 5" id="KW-0378">Hydrolase</keyword>
<dbReference type="PROSITE" id="PS51198">
    <property type="entry name" value="UVRD_HELICASE_ATP_BIND"/>
    <property type="match status" value="1"/>
</dbReference>
<accession>A0ABM3RD67</accession>
<evidence type="ECO:0000256" key="1">
    <source>
        <dbReference type="ARBA" id="ARBA00022741"/>
    </source>
</evidence>
<dbReference type="InterPro" id="IPR039904">
    <property type="entry name" value="TRANK1"/>
</dbReference>
<dbReference type="CDD" id="cd18808">
    <property type="entry name" value="SF1_C_Upf1"/>
    <property type="match status" value="1"/>
</dbReference>
<dbReference type="PANTHER" id="PTHR21529">
    <property type="entry name" value="MAMMARY TURMOR VIRUS RECEPTOR HOMOLOG 1, 2 MTVR1, 2"/>
    <property type="match status" value="1"/>
</dbReference>
<dbReference type="InterPro" id="IPR014017">
    <property type="entry name" value="DNA_helicase_UvrD-like_C"/>
</dbReference>
<dbReference type="Pfam" id="PF13087">
    <property type="entry name" value="AAA_12"/>
    <property type="match status" value="1"/>
</dbReference>
<dbReference type="InterPro" id="IPR027417">
    <property type="entry name" value="P-loop_NTPase"/>
</dbReference>
<feature type="binding site" evidence="5">
    <location>
        <begin position="433"/>
        <end position="440"/>
    </location>
    <ligand>
        <name>ATP</name>
        <dbReference type="ChEBI" id="CHEBI:30616"/>
    </ligand>
</feature>
<dbReference type="Pfam" id="PF00580">
    <property type="entry name" value="UvrD-helicase"/>
    <property type="match status" value="1"/>
</dbReference>
<dbReference type="Proteomes" id="UP000813463">
    <property type="component" value="Chromosome 2"/>
</dbReference>
<evidence type="ECO:0000256" key="4">
    <source>
        <dbReference type="ARBA" id="ARBA00022840"/>
    </source>
</evidence>
<dbReference type="PANTHER" id="PTHR21529:SF4">
    <property type="entry name" value="TPR AND ANKYRIN REPEAT-CONTAINING PROTEIN 1"/>
    <property type="match status" value="1"/>
</dbReference>
<keyword evidence="7" id="KW-1185">Reference proteome</keyword>
<dbReference type="InterPro" id="IPR041679">
    <property type="entry name" value="DNA2/NAM7-like_C"/>
</dbReference>
<dbReference type="Pfam" id="PF13361">
    <property type="entry name" value="UvrD_C"/>
    <property type="match status" value="1"/>
</dbReference>
<gene>
    <name evidence="8" type="primary">LOC110779204</name>
</gene>